<dbReference type="InterPro" id="IPR036396">
    <property type="entry name" value="Cyt_P450_sf"/>
</dbReference>
<name>A0A444RK58_VERDA</name>
<organism evidence="1 2">
    <name type="scientific">Verticillium dahliae</name>
    <name type="common">Verticillium wilt</name>
    <dbReference type="NCBI Taxonomy" id="27337"/>
    <lineage>
        <taxon>Eukaryota</taxon>
        <taxon>Fungi</taxon>
        <taxon>Dikarya</taxon>
        <taxon>Ascomycota</taxon>
        <taxon>Pezizomycotina</taxon>
        <taxon>Sordariomycetes</taxon>
        <taxon>Hypocreomycetidae</taxon>
        <taxon>Glomerellales</taxon>
        <taxon>Plectosphaerellaceae</taxon>
        <taxon>Verticillium</taxon>
    </lineage>
</organism>
<dbReference type="Gene3D" id="1.10.630.10">
    <property type="entry name" value="Cytochrome P450"/>
    <property type="match status" value="1"/>
</dbReference>
<dbReference type="GO" id="GO:0004497">
    <property type="term" value="F:monooxygenase activity"/>
    <property type="evidence" value="ECO:0007669"/>
    <property type="project" value="InterPro"/>
</dbReference>
<dbReference type="GO" id="GO:0020037">
    <property type="term" value="F:heme binding"/>
    <property type="evidence" value="ECO:0007669"/>
    <property type="project" value="InterPro"/>
</dbReference>
<dbReference type="GO" id="GO:0016705">
    <property type="term" value="F:oxidoreductase activity, acting on paired donors, with incorporation or reduction of molecular oxygen"/>
    <property type="evidence" value="ECO:0007669"/>
    <property type="project" value="InterPro"/>
</dbReference>
<protein>
    <submittedName>
        <fullName evidence="1">Uncharacterized protein</fullName>
    </submittedName>
</protein>
<gene>
    <name evidence="1" type="ORF">VDGE_30808</name>
</gene>
<accession>A0A444RK58</accession>
<sequence length="116" mass="13273">MEPPCLLSISPASIPWAFLCEIYQSLADYHTLRGDIHLVNLRTHRKYGPVVRTGPNNLDLDVPSLVKTIYTTDHKWLKTEFYKPASNVVNREPMPNLFSLIDPAEHARQKKPVAQH</sequence>
<dbReference type="SUPFAM" id="SSF48264">
    <property type="entry name" value="Cytochrome P450"/>
    <property type="match status" value="1"/>
</dbReference>
<proteinExistence type="predicted"/>
<evidence type="ECO:0000313" key="2">
    <source>
        <dbReference type="Proteomes" id="UP000288725"/>
    </source>
</evidence>
<dbReference type="GO" id="GO:0005506">
    <property type="term" value="F:iron ion binding"/>
    <property type="evidence" value="ECO:0007669"/>
    <property type="project" value="InterPro"/>
</dbReference>
<comment type="caution">
    <text evidence="1">The sequence shown here is derived from an EMBL/GenBank/DDBJ whole genome shotgun (WGS) entry which is preliminary data.</text>
</comment>
<reference evidence="1 2" key="1">
    <citation type="submission" date="2018-12" db="EMBL/GenBank/DDBJ databases">
        <title>Genome of Verticillium dahliae isolate Getta Getta.</title>
        <authorList>
            <person name="Gardiner D.M."/>
        </authorList>
    </citation>
    <scope>NUCLEOTIDE SEQUENCE [LARGE SCALE GENOMIC DNA]</scope>
    <source>
        <strain evidence="1 2">Getta Getta</strain>
    </source>
</reference>
<dbReference type="EMBL" id="RSDZ01000211">
    <property type="protein sequence ID" value="RXG41516.1"/>
    <property type="molecule type" value="Genomic_DNA"/>
</dbReference>
<evidence type="ECO:0000313" key="1">
    <source>
        <dbReference type="EMBL" id="RXG41516.1"/>
    </source>
</evidence>
<dbReference type="Proteomes" id="UP000288725">
    <property type="component" value="Chromosome 4"/>
</dbReference>
<dbReference type="AlphaFoldDB" id="A0A444RK58"/>